<protein>
    <submittedName>
        <fullName evidence="1">Uncharacterized protein</fullName>
    </submittedName>
</protein>
<sequence length="391" mass="44109">MGLIELPAELRLNIYEYFLLRHTRIKGGNQPNNSHLALARVCRTIHIEATPLLHTYISLRTEHQISKFVYHVDASRCNVVTWADVANDGRVMLTPQSSPVSRLFLALRKMTGLKCLRVFDCKSGVRAPDGPRFHGRVILKSEEAMFPDDGAMARSTPIETYKLCVSPTTRSTLFTNIPPTHICTLRLSGDCIFPDASDFSSLRELILDAVTGNHFDRRALDSTFTSSRLETFCYRMGGMGSLELRDSHLESLRTGIGTTIRRLALVGCSRLTGNGLAALFDQLRNLTYLALDMITVRQLQVGFIRVLSPKLELFKFAITNVSYAQPLIAEEVMLCDEIESLIDRDQPPQSMHLKLRDEVLQSSGRWAKWETMVKHRGIDLRTGVWGTEELQ</sequence>
<keyword evidence="2" id="KW-1185">Reference proteome</keyword>
<reference evidence="1" key="2">
    <citation type="journal article" date="2022" name="New Phytol.">
        <title>Evolutionary transition to the ectomycorrhizal habit in the genomes of a hyperdiverse lineage of mushroom-forming fungi.</title>
        <authorList>
            <person name="Looney B."/>
            <person name="Miyauchi S."/>
            <person name="Morin E."/>
            <person name="Drula E."/>
            <person name="Courty P.E."/>
            <person name="Kohler A."/>
            <person name="Kuo A."/>
            <person name="LaButti K."/>
            <person name="Pangilinan J."/>
            <person name="Lipzen A."/>
            <person name="Riley R."/>
            <person name="Andreopoulos W."/>
            <person name="He G."/>
            <person name="Johnson J."/>
            <person name="Nolan M."/>
            <person name="Tritt A."/>
            <person name="Barry K.W."/>
            <person name="Grigoriev I.V."/>
            <person name="Nagy L.G."/>
            <person name="Hibbett D."/>
            <person name="Henrissat B."/>
            <person name="Matheny P.B."/>
            <person name="Labbe J."/>
            <person name="Martin F.M."/>
        </authorList>
    </citation>
    <scope>NUCLEOTIDE SEQUENCE</scope>
    <source>
        <strain evidence="1">EC-137</strain>
    </source>
</reference>
<proteinExistence type="predicted"/>
<dbReference type="Proteomes" id="UP000814128">
    <property type="component" value="Unassembled WGS sequence"/>
</dbReference>
<gene>
    <name evidence="1" type="ORF">K488DRAFT_45870</name>
</gene>
<accession>A0ACB8QSB2</accession>
<evidence type="ECO:0000313" key="1">
    <source>
        <dbReference type="EMBL" id="KAI0034321.1"/>
    </source>
</evidence>
<evidence type="ECO:0000313" key="2">
    <source>
        <dbReference type="Proteomes" id="UP000814128"/>
    </source>
</evidence>
<comment type="caution">
    <text evidence="1">The sequence shown here is derived from an EMBL/GenBank/DDBJ whole genome shotgun (WGS) entry which is preliminary data.</text>
</comment>
<dbReference type="EMBL" id="MU273503">
    <property type="protein sequence ID" value="KAI0034321.1"/>
    <property type="molecule type" value="Genomic_DNA"/>
</dbReference>
<organism evidence="1 2">
    <name type="scientific">Vararia minispora EC-137</name>
    <dbReference type="NCBI Taxonomy" id="1314806"/>
    <lineage>
        <taxon>Eukaryota</taxon>
        <taxon>Fungi</taxon>
        <taxon>Dikarya</taxon>
        <taxon>Basidiomycota</taxon>
        <taxon>Agaricomycotina</taxon>
        <taxon>Agaricomycetes</taxon>
        <taxon>Russulales</taxon>
        <taxon>Lachnocladiaceae</taxon>
        <taxon>Vararia</taxon>
    </lineage>
</organism>
<name>A0ACB8QSB2_9AGAM</name>
<reference evidence="1" key="1">
    <citation type="submission" date="2021-02" db="EMBL/GenBank/DDBJ databases">
        <authorList>
            <consortium name="DOE Joint Genome Institute"/>
            <person name="Ahrendt S."/>
            <person name="Looney B.P."/>
            <person name="Miyauchi S."/>
            <person name="Morin E."/>
            <person name="Drula E."/>
            <person name="Courty P.E."/>
            <person name="Chicoki N."/>
            <person name="Fauchery L."/>
            <person name="Kohler A."/>
            <person name="Kuo A."/>
            <person name="Labutti K."/>
            <person name="Pangilinan J."/>
            <person name="Lipzen A."/>
            <person name="Riley R."/>
            <person name="Andreopoulos W."/>
            <person name="He G."/>
            <person name="Johnson J."/>
            <person name="Barry K.W."/>
            <person name="Grigoriev I.V."/>
            <person name="Nagy L."/>
            <person name="Hibbett D."/>
            <person name="Henrissat B."/>
            <person name="Matheny P.B."/>
            <person name="Labbe J."/>
            <person name="Martin F."/>
        </authorList>
    </citation>
    <scope>NUCLEOTIDE SEQUENCE</scope>
    <source>
        <strain evidence="1">EC-137</strain>
    </source>
</reference>